<comment type="caution">
    <text evidence="2">The sequence shown here is derived from an EMBL/GenBank/DDBJ whole genome shotgun (WGS) entry which is preliminary data.</text>
</comment>
<accession>A0A1C3EU88</accession>
<dbReference type="Gene3D" id="3.60.15.10">
    <property type="entry name" value="Ribonuclease Z/Hydroxyacylglutathione hydrolase-like"/>
    <property type="match status" value="1"/>
</dbReference>
<proteinExistence type="predicted"/>
<dbReference type="GO" id="GO:0042781">
    <property type="term" value="F:3'-tRNA processing endoribonuclease activity"/>
    <property type="evidence" value="ECO:0007669"/>
    <property type="project" value="TreeGrafter"/>
</dbReference>
<dbReference type="EMBL" id="LYDR01000001">
    <property type="protein sequence ID" value="ODA36828.1"/>
    <property type="molecule type" value="Genomic_DNA"/>
</dbReference>
<dbReference type="SUPFAM" id="SSF56281">
    <property type="entry name" value="Metallo-hydrolase/oxidoreductase"/>
    <property type="match status" value="1"/>
</dbReference>
<dbReference type="Pfam" id="PF12706">
    <property type="entry name" value="Lactamase_B_2"/>
    <property type="match status" value="1"/>
</dbReference>
<name>A0A1C3EU88_9PLAN</name>
<dbReference type="RefSeq" id="WP_068845130.1">
    <property type="nucleotide sequence ID" value="NZ_LYDR01000001.1"/>
</dbReference>
<keyword evidence="3" id="KW-1185">Reference proteome</keyword>
<sequence length="335" mass="37684">MPEPLARFHAELTLVNGSTGDPVLLIDYPDRDDAVLLDAGENASLSLEQLADLSVVLITHHHIDHFVGLDRIIRANMDRDKTLRIYGPPKTIEKVADRIRSYEFQFFPFQKIVIDIYEIHEGGFRVGRLDCGRKFPPPEIRDEARTGCVIFENETIQVEAVFAEHTVPCLSYAVIEKAGWFLNVDALRKSVLKPGSWIGDVLGLLREDAPNGTQVLIEGGSYPLATLRDKFFLKSLGARLAFVTDTLWNEASRARLLSIAQRASVLYCDSFYAQGQLSQALKYHHMTALQAGEFARLAKAEKLVLIHFAKRYAGKYDMLVDEAREHFAKVTAQIL</sequence>
<dbReference type="Proteomes" id="UP000094828">
    <property type="component" value="Unassembled WGS sequence"/>
</dbReference>
<evidence type="ECO:0000259" key="1">
    <source>
        <dbReference type="Pfam" id="PF12706"/>
    </source>
</evidence>
<gene>
    <name evidence="2" type="ORF">A6X21_01785</name>
</gene>
<dbReference type="PANTHER" id="PTHR46018:SF7">
    <property type="entry name" value="RIBONUCLEASE Z"/>
    <property type="match status" value="1"/>
</dbReference>
<evidence type="ECO:0000313" key="3">
    <source>
        <dbReference type="Proteomes" id="UP000094828"/>
    </source>
</evidence>
<feature type="domain" description="Metallo-beta-lactamase" evidence="1">
    <location>
        <begin position="41"/>
        <end position="103"/>
    </location>
</feature>
<dbReference type="STRING" id="1841610.A6X21_01785"/>
<dbReference type="InterPro" id="IPR036866">
    <property type="entry name" value="RibonucZ/Hydroxyglut_hydro"/>
</dbReference>
<organism evidence="2 3">
    <name type="scientific">Planctopirus hydrillae</name>
    <dbReference type="NCBI Taxonomy" id="1841610"/>
    <lineage>
        <taxon>Bacteria</taxon>
        <taxon>Pseudomonadati</taxon>
        <taxon>Planctomycetota</taxon>
        <taxon>Planctomycetia</taxon>
        <taxon>Planctomycetales</taxon>
        <taxon>Planctomycetaceae</taxon>
        <taxon>Planctopirus</taxon>
    </lineage>
</organism>
<dbReference type="AlphaFoldDB" id="A0A1C3EU88"/>
<protein>
    <recommendedName>
        <fullName evidence="1">Metallo-beta-lactamase domain-containing protein</fullName>
    </recommendedName>
</protein>
<dbReference type="PANTHER" id="PTHR46018">
    <property type="entry name" value="ZINC PHOSPHODIESTERASE ELAC PROTEIN 1"/>
    <property type="match status" value="1"/>
</dbReference>
<dbReference type="InterPro" id="IPR001279">
    <property type="entry name" value="Metallo-B-lactamas"/>
</dbReference>
<evidence type="ECO:0000313" key="2">
    <source>
        <dbReference type="EMBL" id="ODA36828.1"/>
    </source>
</evidence>
<reference evidence="2 3" key="1">
    <citation type="submission" date="2016-05" db="EMBL/GenBank/DDBJ databases">
        <title>Genomic and physiological characterization of Planctopirus sp. isolated from fresh water lake.</title>
        <authorList>
            <person name="Subhash Y."/>
            <person name="Ramana C."/>
        </authorList>
    </citation>
    <scope>NUCLEOTIDE SEQUENCE [LARGE SCALE GENOMIC DNA]</scope>
    <source>
        <strain evidence="2 3">JC280</strain>
    </source>
</reference>